<dbReference type="GO" id="GO:0016020">
    <property type="term" value="C:membrane"/>
    <property type="evidence" value="ECO:0007669"/>
    <property type="project" value="UniProtKB-SubCell"/>
</dbReference>
<comment type="caution">
    <text evidence="14">The sequence shown here is derived from an EMBL/GenBank/DDBJ whole genome shotgun (WGS) entry which is preliminary data.</text>
</comment>
<keyword evidence="9 12" id="KW-1133">Transmembrane helix</keyword>
<evidence type="ECO:0000313" key="15">
    <source>
        <dbReference type="Proteomes" id="UP000473278"/>
    </source>
</evidence>
<feature type="transmembrane region" description="Helical" evidence="12">
    <location>
        <begin position="120"/>
        <end position="145"/>
    </location>
</feature>
<organism evidence="14 15">
    <name type="scientific">Halalkalibaculum roseum</name>
    <dbReference type="NCBI Taxonomy" id="2709311"/>
    <lineage>
        <taxon>Bacteria</taxon>
        <taxon>Pseudomonadati</taxon>
        <taxon>Balneolota</taxon>
        <taxon>Balneolia</taxon>
        <taxon>Balneolales</taxon>
        <taxon>Balneolaceae</taxon>
        <taxon>Halalkalibaculum</taxon>
    </lineage>
</organism>
<dbReference type="PANTHER" id="PTHR31040:SF1">
    <property type="entry name" value="NURIM"/>
    <property type="match status" value="1"/>
</dbReference>
<evidence type="ECO:0000256" key="2">
    <source>
        <dbReference type="ARBA" id="ARBA00004141"/>
    </source>
</evidence>
<comment type="similarity">
    <text evidence="3">Belongs to the nurim family.</text>
</comment>
<dbReference type="GO" id="GO:0008168">
    <property type="term" value="F:methyltransferase activity"/>
    <property type="evidence" value="ECO:0007669"/>
    <property type="project" value="UniProtKB-KW"/>
</dbReference>
<dbReference type="InterPro" id="IPR009915">
    <property type="entry name" value="NnrU_dom"/>
</dbReference>
<evidence type="ECO:0000256" key="4">
    <source>
        <dbReference type="ARBA" id="ARBA00012149"/>
    </source>
</evidence>
<feature type="transmembrane region" description="Helical" evidence="12">
    <location>
        <begin position="178"/>
        <end position="194"/>
    </location>
</feature>
<name>A0A6M1T1B5_9BACT</name>
<keyword evidence="5 14" id="KW-0489">Methyltransferase</keyword>
<evidence type="ECO:0000256" key="6">
    <source>
        <dbReference type="ARBA" id="ARBA00022679"/>
    </source>
</evidence>
<keyword evidence="6 14" id="KW-0808">Transferase</keyword>
<evidence type="ECO:0000256" key="10">
    <source>
        <dbReference type="ARBA" id="ARBA00023136"/>
    </source>
</evidence>
<evidence type="ECO:0000256" key="9">
    <source>
        <dbReference type="ARBA" id="ARBA00022989"/>
    </source>
</evidence>
<keyword evidence="10 12" id="KW-0472">Membrane</keyword>
<dbReference type="GO" id="GO:0032259">
    <property type="term" value="P:methylation"/>
    <property type="evidence" value="ECO:0007669"/>
    <property type="project" value="UniProtKB-KW"/>
</dbReference>
<keyword evidence="8 12" id="KW-0812">Transmembrane</keyword>
<protein>
    <recommendedName>
        <fullName evidence="4">methanethiol S-methyltransferase</fullName>
        <ecNumber evidence="4">2.1.1.334</ecNumber>
    </recommendedName>
</protein>
<dbReference type="AlphaFoldDB" id="A0A6M1T1B5"/>
<feature type="transmembrane region" description="Helical" evidence="12">
    <location>
        <begin position="7"/>
        <end position="29"/>
    </location>
</feature>
<proteinExistence type="inferred from homology"/>
<comment type="catalytic activity">
    <reaction evidence="11">
        <text>methanethiol + S-adenosyl-L-methionine = dimethyl sulfide + S-adenosyl-L-homocysteine + H(+)</text>
        <dbReference type="Rhea" id="RHEA:50428"/>
        <dbReference type="ChEBI" id="CHEBI:15378"/>
        <dbReference type="ChEBI" id="CHEBI:16007"/>
        <dbReference type="ChEBI" id="CHEBI:17437"/>
        <dbReference type="ChEBI" id="CHEBI:57856"/>
        <dbReference type="ChEBI" id="CHEBI:59789"/>
        <dbReference type="EC" id="2.1.1.334"/>
    </reaction>
</comment>
<dbReference type="InterPro" id="IPR033580">
    <property type="entry name" value="Nurim-like"/>
</dbReference>
<sequence>MITMKRFLVLLYAVIAYLLFFATFLYMILFLGNYSELLPKTVNSGDEIALMPAVLINLGLIALFGLQHSIMARKSFKKWWTQYVAWPVERSTYVLFSTFALILLLWLWQPINEPVWEVNATWVSLILSWGFWLGWLVLFLSTYMIDHFRLFGLRQAWSYWKGEELQPPKFMEPGFYKYVRHPLMLGFLIAFWSVPRMTVGQLIFSAGMTTYIFIGVYFEEKAMLRRFGEKYEDYRERVPKFFPGLK</sequence>
<evidence type="ECO:0000259" key="13">
    <source>
        <dbReference type="Pfam" id="PF07298"/>
    </source>
</evidence>
<evidence type="ECO:0000256" key="12">
    <source>
        <dbReference type="SAM" id="Phobius"/>
    </source>
</evidence>
<keyword evidence="7" id="KW-0949">S-adenosyl-L-methionine</keyword>
<dbReference type="PANTHER" id="PTHR31040">
    <property type="entry name" value="NURIM"/>
    <property type="match status" value="1"/>
</dbReference>
<evidence type="ECO:0000256" key="7">
    <source>
        <dbReference type="ARBA" id="ARBA00022691"/>
    </source>
</evidence>
<evidence type="ECO:0000256" key="11">
    <source>
        <dbReference type="ARBA" id="ARBA00048134"/>
    </source>
</evidence>
<feature type="transmembrane region" description="Helical" evidence="12">
    <location>
        <begin position="49"/>
        <end position="70"/>
    </location>
</feature>
<feature type="domain" description="NnrU" evidence="13">
    <location>
        <begin position="60"/>
        <end position="228"/>
    </location>
</feature>
<evidence type="ECO:0000313" key="14">
    <source>
        <dbReference type="EMBL" id="NGP75855.1"/>
    </source>
</evidence>
<comment type="subcellular location">
    <subcellularLocation>
        <location evidence="2">Membrane</location>
        <topology evidence="2">Multi-pass membrane protein</topology>
    </subcellularLocation>
</comment>
<dbReference type="EMBL" id="JAALLT010000002">
    <property type="protein sequence ID" value="NGP75855.1"/>
    <property type="molecule type" value="Genomic_DNA"/>
</dbReference>
<reference evidence="14 15" key="1">
    <citation type="submission" date="2020-02" db="EMBL/GenBank/DDBJ databases">
        <title>Balneolaceae bacterium YR4-1, complete genome.</title>
        <authorList>
            <person name="Li Y."/>
            <person name="Wu S."/>
        </authorList>
    </citation>
    <scope>NUCLEOTIDE SEQUENCE [LARGE SCALE GENOMIC DNA]</scope>
    <source>
        <strain evidence="14 15">YR4-1</strain>
    </source>
</reference>
<feature type="transmembrane region" description="Helical" evidence="12">
    <location>
        <begin position="200"/>
        <end position="218"/>
    </location>
</feature>
<evidence type="ECO:0000256" key="8">
    <source>
        <dbReference type="ARBA" id="ARBA00022692"/>
    </source>
</evidence>
<dbReference type="Gene3D" id="1.20.120.1630">
    <property type="match status" value="1"/>
</dbReference>
<dbReference type="NCBIfam" id="NF045656">
    <property type="entry name" value="MeththiolMtaseMddA"/>
    <property type="match status" value="1"/>
</dbReference>
<evidence type="ECO:0000256" key="1">
    <source>
        <dbReference type="ARBA" id="ARBA00002096"/>
    </source>
</evidence>
<dbReference type="EC" id="2.1.1.334" evidence="4"/>
<accession>A0A6M1T1B5</accession>
<comment type="function">
    <text evidence="1">Catalyzes the methylation of methanethiol (MeSH) to yield dimethylsulphide (DMS).</text>
</comment>
<evidence type="ECO:0000256" key="3">
    <source>
        <dbReference type="ARBA" id="ARBA00010631"/>
    </source>
</evidence>
<dbReference type="Pfam" id="PF07298">
    <property type="entry name" value="NnrU"/>
    <property type="match status" value="1"/>
</dbReference>
<evidence type="ECO:0000256" key="5">
    <source>
        <dbReference type="ARBA" id="ARBA00022603"/>
    </source>
</evidence>
<keyword evidence="15" id="KW-1185">Reference proteome</keyword>
<dbReference type="InterPro" id="IPR054700">
    <property type="entry name" value="MddA"/>
</dbReference>
<feature type="transmembrane region" description="Helical" evidence="12">
    <location>
        <begin position="91"/>
        <end position="108"/>
    </location>
</feature>
<dbReference type="Proteomes" id="UP000473278">
    <property type="component" value="Unassembled WGS sequence"/>
</dbReference>
<gene>
    <name evidence="14" type="ORF">G3570_04370</name>
</gene>